<proteinExistence type="predicted"/>
<dbReference type="Proteomes" id="UP001315278">
    <property type="component" value="Unassembled WGS sequence"/>
</dbReference>
<keyword evidence="2" id="KW-0732">Signal</keyword>
<dbReference type="Gene3D" id="2.40.128.130">
    <property type="entry name" value="Autotransporter beta-domain"/>
    <property type="match status" value="1"/>
</dbReference>
<dbReference type="EMBL" id="JAFCJH010000013">
    <property type="protein sequence ID" value="MBR0796689.1"/>
    <property type="molecule type" value="Genomic_DNA"/>
</dbReference>
<reference evidence="5" key="1">
    <citation type="journal article" date="2021" name="ISME J.">
        <title>Evolutionary origin and ecological implication of a unique nif island in free-living Bradyrhizobium lineages.</title>
        <authorList>
            <person name="Tao J."/>
        </authorList>
    </citation>
    <scope>NUCLEOTIDE SEQUENCE [LARGE SCALE GENOMIC DNA]</scope>
    <source>
        <strain evidence="5">SZCCT0434</strain>
    </source>
</reference>
<accession>A0ABS5FJ21</accession>
<dbReference type="InterPro" id="IPR036709">
    <property type="entry name" value="Autotransporte_beta_dom_sf"/>
</dbReference>
<comment type="caution">
    <text evidence="4">The sequence shown here is derived from an EMBL/GenBank/DDBJ whole genome shotgun (WGS) entry which is preliminary data.</text>
</comment>
<feature type="region of interest" description="Disordered" evidence="1">
    <location>
        <begin position="107"/>
        <end position="129"/>
    </location>
</feature>
<dbReference type="RefSeq" id="WP_212492947.1">
    <property type="nucleotide sequence ID" value="NZ_JAFCJH010000013.1"/>
</dbReference>
<dbReference type="PANTHER" id="PTHR15124:SF27">
    <property type="entry name" value="MIGRATION AND INVASION ENHANCER 1"/>
    <property type="match status" value="1"/>
</dbReference>
<keyword evidence="5" id="KW-1185">Reference proteome</keyword>
<evidence type="ECO:0000256" key="2">
    <source>
        <dbReference type="SAM" id="SignalP"/>
    </source>
</evidence>
<protein>
    <submittedName>
        <fullName evidence="4">Autotransporter outer membrane beta-barrel domain-containing protein</fullName>
    </submittedName>
</protein>
<dbReference type="InterPro" id="IPR051441">
    <property type="entry name" value="SelW_related"/>
</dbReference>
<evidence type="ECO:0000313" key="5">
    <source>
        <dbReference type="Proteomes" id="UP001315278"/>
    </source>
</evidence>
<organism evidence="4 5">
    <name type="scientific">Bradyrhizobium jicamae</name>
    <dbReference type="NCBI Taxonomy" id="280332"/>
    <lineage>
        <taxon>Bacteria</taxon>
        <taxon>Pseudomonadati</taxon>
        <taxon>Pseudomonadota</taxon>
        <taxon>Alphaproteobacteria</taxon>
        <taxon>Hyphomicrobiales</taxon>
        <taxon>Nitrobacteraceae</taxon>
        <taxon>Bradyrhizobium</taxon>
    </lineage>
</organism>
<feature type="signal peptide" evidence="2">
    <location>
        <begin position="1"/>
        <end position="39"/>
    </location>
</feature>
<feature type="compositionally biased region" description="Pro residues" evidence="1">
    <location>
        <begin position="43"/>
        <end position="75"/>
    </location>
</feature>
<name>A0ABS5FJ21_9BRAD</name>
<feature type="chain" id="PRO_5045090299" evidence="2">
    <location>
        <begin position="40"/>
        <end position="398"/>
    </location>
</feature>
<evidence type="ECO:0000256" key="1">
    <source>
        <dbReference type="SAM" id="MobiDB-lite"/>
    </source>
</evidence>
<dbReference type="PANTHER" id="PTHR15124">
    <property type="entry name" value="SELENOPROTEIN W"/>
    <property type="match status" value="1"/>
</dbReference>
<dbReference type="PROSITE" id="PS51208">
    <property type="entry name" value="AUTOTRANSPORTER"/>
    <property type="match status" value="1"/>
</dbReference>
<evidence type="ECO:0000313" key="4">
    <source>
        <dbReference type="EMBL" id="MBR0796689.1"/>
    </source>
</evidence>
<evidence type="ECO:0000259" key="3">
    <source>
        <dbReference type="PROSITE" id="PS51208"/>
    </source>
</evidence>
<feature type="region of interest" description="Disordered" evidence="1">
    <location>
        <begin position="36"/>
        <end position="80"/>
    </location>
</feature>
<feature type="compositionally biased region" description="Polar residues" evidence="1">
    <location>
        <begin position="107"/>
        <end position="117"/>
    </location>
</feature>
<dbReference type="Pfam" id="PF03797">
    <property type="entry name" value="Autotransporter"/>
    <property type="match status" value="1"/>
</dbReference>
<feature type="domain" description="Autotransporter" evidence="3">
    <location>
        <begin position="127"/>
        <end position="398"/>
    </location>
</feature>
<dbReference type="InterPro" id="IPR005546">
    <property type="entry name" value="Autotransporte_beta"/>
</dbReference>
<gene>
    <name evidence="4" type="ORF">JQ615_14940</name>
</gene>
<dbReference type="SUPFAM" id="SSF103515">
    <property type="entry name" value="Autotransporter"/>
    <property type="match status" value="1"/>
</dbReference>
<sequence length="398" mass="41538">MCRLSRRSCAGLTGSARGLARLAGLVALLAVAMASPVRAQSPTPTPTPTTTPSPTPTPTPTVTPTPSPSPMPAPSPTQTMINADVSASSTVTNLGSNFLERLGNQASNGFNRMSRTNPGGGGASESTDGPVYRSWVEGYGISMTTGATGGYVGDTRTTWGGVAGIGARVAPGVNIGFSIDQSRTAIDVPLALQSATLDLTQFGFTASLDKGPWTWAVALVHGFGNINSSRDTGLGLATAGYNARLDGAISELSYYIDKDQSRLIPKGALEYVHTRTGSYQETGGLDPVSVTASSVDRMRLLLGAEVGHYWIFDQKILDLSAYGKFVDNVVQNFSNTTVSLAGQGLTLQGIGESQYGADAGAAASLSLTSTARIYLNYDAKFRAAMQSHQGTIGFEYKW</sequence>
<dbReference type="SMART" id="SM00869">
    <property type="entry name" value="Autotransporter"/>
    <property type="match status" value="1"/>
</dbReference>